<keyword evidence="2" id="KW-0090">Biological rhythms</keyword>
<dbReference type="InterPro" id="IPR010562">
    <property type="entry name" value="Haemolymph_juvenile_hormone-bd"/>
</dbReference>
<dbReference type="PANTHER" id="PTHR11008">
    <property type="entry name" value="PROTEIN TAKEOUT-LIKE PROTEIN"/>
    <property type="match status" value="1"/>
</dbReference>
<dbReference type="GO" id="GO:0005615">
    <property type="term" value="C:extracellular space"/>
    <property type="evidence" value="ECO:0007669"/>
    <property type="project" value="TreeGrafter"/>
</dbReference>
<feature type="chain" id="PRO_5014804213" evidence="4">
    <location>
        <begin position="24"/>
        <end position="249"/>
    </location>
</feature>
<reference evidence="5" key="1">
    <citation type="submission" date="2016-10" db="EMBL/GenBank/DDBJ databases">
        <title>The assassin bug Pristhesancus plagipennis produces two different types of venom.</title>
        <authorList>
            <person name="Walker A.A."/>
            <person name="Herzig V."/>
            <person name="Jin J."/>
            <person name="Fry B.G."/>
            <person name="King G.F."/>
        </authorList>
    </citation>
    <scope>NUCLEOTIDE SEQUENCE</scope>
    <source>
        <tissue evidence="5">Venom/labial glands</tissue>
    </source>
</reference>
<name>A0A2K8JM92_PRIPG</name>
<dbReference type="FunFam" id="3.15.10.30:FF:000001">
    <property type="entry name" value="Takeout-like protein 1"/>
    <property type="match status" value="1"/>
</dbReference>
<dbReference type="Pfam" id="PF06585">
    <property type="entry name" value="JHBP"/>
    <property type="match status" value="1"/>
</dbReference>
<evidence type="ECO:0000313" key="5">
    <source>
        <dbReference type="EMBL" id="ATU82761.1"/>
    </source>
</evidence>
<dbReference type="Gene3D" id="3.15.10.30">
    <property type="entry name" value="Haemolymph juvenile hormone binding protein"/>
    <property type="match status" value="1"/>
</dbReference>
<comment type="similarity">
    <text evidence="3">Belongs to the TO family.</text>
</comment>
<dbReference type="SMART" id="SM00700">
    <property type="entry name" value="JHBP"/>
    <property type="match status" value="1"/>
</dbReference>
<dbReference type="InterPro" id="IPR038606">
    <property type="entry name" value="To_sf"/>
</dbReference>
<organism evidence="5">
    <name type="scientific">Pristhesancus plagipennis</name>
    <name type="common">Common assassin bug</name>
    <dbReference type="NCBI Taxonomy" id="1955184"/>
    <lineage>
        <taxon>Eukaryota</taxon>
        <taxon>Metazoa</taxon>
        <taxon>Ecdysozoa</taxon>
        <taxon>Arthropoda</taxon>
        <taxon>Hexapoda</taxon>
        <taxon>Insecta</taxon>
        <taxon>Pterygota</taxon>
        <taxon>Neoptera</taxon>
        <taxon>Paraneoptera</taxon>
        <taxon>Hemiptera</taxon>
        <taxon>Heteroptera</taxon>
        <taxon>Panheteroptera</taxon>
        <taxon>Cimicomorpha</taxon>
        <taxon>Reduviidae</taxon>
        <taxon>Harpactorinae</taxon>
        <taxon>Harpactorini</taxon>
        <taxon>Pristhesancus</taxon>
    </lineage>
</organism>
<feature type="signal peptide" evidence="4">
    <location>
        <begin position="1"/>
        <end position="23"/>
    </location>
</feature>
<proteinExistence type="evidence at transcript level"/>
<keyword evidence="1 4" id="KW-0732">Signal</keyword>
<dbReference type="SMR" id="A0A2K8JM92"/>
<dbReference type="PANTHER" id="PTHR11008:SF39">
    <property type="entry name" value="CIRCADIAN CLOCK-CONTROLLED PROTEIN-LIKE PROTEIN"/>
    <property type="match status" value="1"/>
</dbReference>
<protein>
    <submittedName>
        <fullName evidence="5">Secreted Juvenile haemolymph binding protein-like protein</fullName>
    </submittedName>
</protein>
<sequence length="249" mass="27796">MFNSISSLIFSVSVLLIIVLVESEIPSYIHVCKRNDPEIEKCIINSVENLRPKLIQGIPELDVPSLDPLRIPEVAISRGGAFRAIGTDIVVTGTGNFEITDLKANVRDLVFNIGIRFPHLNFDAIYDVNVKLLTVPIKGKGPINANATDIDGTAILKGHKVKRDDGKTYVNFDSLELKMKLKNYSVKMDNLFSGDKALGEAVNRVLNDNKKEMMQVMRPQVEATVSKVLLDIANKITMHFEYNELFPEK</sequence>
<dbReference type="EMBL" id="KY031010">
    <property type="protein sequence ID" value="ATU82761.1"/>
    <property type="molecule type" value="mRNA"/>
</dbReference>
<accession>A0A2K8JM92</accession>
<evidence type="ECO:0000256" key="1">
    <source>
        <dbReference type="ARBA" id="ARBA00022729"/>
    </source>
</evidence>
<dbReference type="GO" id="GO:0007623">
    <property type="term" value="P:circadian rhythm"/>
    <property type="evidence" value="ECO:0007669"/>
    <property type="project" value="UniProtKB-ARBA"/>
</dbReference>
<evidence type="ECO:0000256" key="3">
    <source>
        <dbReference type="ARBA" id="ARBA00060902"/>
    </source>
</evidence>
<evidence type="ECO:0000256" key="2">
    <source>
        <dbReference type="ARBA" id="ARBA00023108"/>
    </source>
</evidence>
<evidence type="ECO:0000256" key="4">
    <source>
        <dbReference type="SAM" id="SignalP"/>
    </source>
</evidence>
<dbReference type="AlphaFoldDB" id="A0A2K8JM92"/>